<sequence length="258" mass="28712">MKLSKVVALAVALTVIPAHAVETLRIGISQGFSPVLESLKPRLTQQLGMNIEIYSRPNIELYTDFNKKNVTADLIIFIENSGYGAKKVNQFLEKNSQIIAASQVILWCPNDPLPKRVTLLDTLFQAKVSTIAVPPKGSRVGNIFLKSVPNIPSNTRLVTASDSLAAWRMARSKQVQCAVTLDKWLRPGDQFVYISNEEIILRGYVNPARKNTVKARQVINLLSSPLIQPLMMRATSIELAQDRPKNKKIDPSRKIRVG</sequence>
<dbReference type="EMBL" id="MLCN01000013">
    <property type="protein sequence ID" value="ONG41239.1"/>
    <property type="molecule type" value="Genomic_DNA"/>
</dbReference>
<comment type="caution">
    <text evidence="2">The sequence shown here is derived from an EMBL/GenBank/DDBJ whole genome shotgun (WGS) entry which is preliminary data.</text>
</comment>
<feature type="signal peptide" evidence="1">
    <location>
        <begin position="1"/>
        <end position="20"/>
    </location>
</feature>
<evidence type="ECO:0000313" key="3">
    <source>
        <dbReference type="Proteomes" id="UP000192132"/>
    </source>
</evidence>
<proteinExistence type="predicted"/>
<dbReference type="OrthoDB" id="6716954at2"/>
<organism evidence="2 3">
    <name type="scientific">Alkanindiges hydrocarboniclasticus</name>
    <dbReference type="NCBI Taxonomy" id="1907941"/>
    <lineage>
        <taxon>Bacteria</taxon>
        <taxon>Pseudomonadati</taxon>
        <taxon>Pseudomonadota</taxon>
        <taxon>Gammaproteobacteria</taxon>
        <taxon>Moraxellales</taxon>
        <taxon>Moraxellaceae</taxon>
        <taxon>Alkanindiges</taxon>
    </lineage>
</organism>
<reference evidence="2 3" key="1">
    <citation type="submission" date="2016-10" db="EMBL/GenBank/DDBJ databases">
        <title>Draft Genome sequence of Alkanindiges sp. strain H1.</title>
        <authorList>
            <person name="Subhash Y."/>
            <person name="Lee S."/>
        </authorList>
    </citation>
    <scope>NUCLEOTIDE SEQUENCE [LARGE SCALE GENOMIC DNA]</scope>
    <source>
        <strain evidence="2 3">H1</strain>
    </source>
</reference>
<keyword evidence="1" id="KW-0732">Signal</keyword>
<protein>
    <recommendedName>
        <fullName evidence="4">Molybdate ABC transporter substrate-binding protein</fullName>
    </recommendedName>
</protein>
<evidence type="ECO:0008006" key="4">
    <source>
        <dbReference type="Google" id="ProtNLM"/>
    </source>
</evidence>
<keyword evidence="3" id="KW-1185">Reference proteome</keyword>
<evidence type="ECO:0000256" key="1">
    <source>
        <dbReference type="SAM" id="SignalP"/>
    </source>
</evidence>
<name>A0A1S8CWP1_9GAMM</name>
<accession>A0A1S8CWP1</accession>
<gene>
    <name evidence="2" type="ORF">BKE30_05515</name>
</gene>
<feature type="chain" id="PRO_5012933081" description="Molybdate ABC transporter substrate-binding protein" evidence="1">
    <location>
        <begin position="21"/>
        <end position="258"/>
    </location>
</feature>
<dbReference type="RefSeq" id="WP_076877616.1">
    <property type="nucleotide sequence ID" value="NZ_MLCN01000013.1"/>
</dbReference>
<evidence type="ECO:0000313" key="2">
    <source>
        <dbReference type="EMBL" id="ONG41239.1"/>
    </source>
</evidence>
<dbReference type="Proteomes" id="UP000192132">
    <property type="component" value="Unassembled WGS sequence"/>
</dbReference>
<dbReference type="AlphaFoldDB" id="A0A1S8CWP1"/>